<evidence type="ECO:0000259" key="1">
    <source>
        <dbReference type="Pfam" id="PF19493"/>
    </source>
</evidence>
<sequence length="119" mass="12774">MIKPFTLEDGATIYVEVQETTLPAIQPTPSNLPDDLPEGAEPTGIIDDIVIGSKLLKETITGTAQSVFNSLKDLQPDEWSVEINIGMKAEDMKVIPVLVTGSGEGSLKITATWKKHPAS</sequence>
<protein>
    <recommendedName>
        <fullName evidence="1">Trypsin-co-occurring domain-containing protein</fullName>
    </recommendedName>
</protein>
<dbReference type="InterPro" id="IPR045794">
    <property type="entry name" value="Trypco1"/>
</dbReference>
<dbReference type="EMBL" id="CP059265">
    <property type="protein sequence ID" value="QLQ34026.1"/>
    <property type="molecule type" value="Genomic_DNA"/>
</dbReference>
<dbReference type="Proteomes" id="UP000510621">
    <property type="component" value="Chromosome"/>
</dbReference>
<feature type="domain" description="Trypsin-co-occurring" evidence="1">
    <location>
        <begin position="5"/>
        <end position="115"/>
    </location>
</feature>
<evidence type="ECO:0000313" key="4">
    <source>
        <dbReference type="Proteomes" id="UP000510621"/>
    </source>
</evidence>
<dbReference type="NCBIfam" id="NF041216">
    <property type="entry name" value="CU044_2847_fam"/>
    <property type="match status" value="1"/>
</dbReference>
<gene>
    <name evidence="2" type="ORF">HZT40_00080</name>
    <name evidence="3" type="ORF">HZT40_23085</name>
</gene>
<keyword evidence="4" id="KW-1185">Reference proteome</keyword>
<evidence type="ECO:0000313" key="2">
    <source>
        <dbReference type="EMBL" id="QLQ30280.1"/>
    </source>
</evidence>
<proteinExistence type="predicted"/>
<dbReference type="AlphaFoldDB" id="A0A7L6AMK5"/>
<dbReference type="EMBL" id="CP059265">
    <property type="protein sequence ID" value="QLQ30280.1"/>
    <property type="molecule type" value="Genomic_DNA"/>
</dbReference>
<dbReference type="Pfam" id="PF19493">
    <property type="entry name" value="Trypco1"/>
    <property type="match status" value="1"/>
</dbReference>
<name>A0A7L6AMK5_9GAMM</name>
<evidence type="ECO:0000313" key="3">
    <source>
        <dbReference type="EMBL" id="QLQ34026.1"/>
    </source>
</evidence>
<accession>A0A7L6AMK5</accession>
<dbReference type="KEGG" id="this:HZT40_23085"/>
<reference evidence="2 4" key="1">
    <citation type="submission" date="2020-06" db="EMBL/GenBank/DDBJ databases">
        <title>Analysis procedures for assessing recovery of high quality, complete, closed genomes from Nanopore long read metagenome sequencing.</title>
        <authorList>
            <person name="Bessarab I."/>
            <person name="Arumugam K."/>
            <person name="Haryono M."/>
            <person name="Liu X."/>
            <person name="Roy S."/>
            <person name="Zuniga-Montanez R.E."/>
            <person name="Qiu G."/>
            <person name="Drautz-Moses D.I."/>
            <person name="Law Y.Y."/>
            <person name="Wuertz S."/>
            <person name="Lauro F.M."/>
            <person name="Huson D.H."/>
            <person name="Williams R.B."/>
        </authorList>
    </citation>
    <scope>NUCLEOTIDE SEQUENCE [LARGE SCALE GENOMIC DNA]</scope>
    <source>
        <strain evidence="2">SSD2</strain>
    </source>
</reference>
<organism evidence="2 4">
    <name type="scientific">Candidatus Thiothrix singaporensis</name>
    <dbReference type="NCBI Taxonomy" id="2799669"/>
    <lineage>
        <taxon>Bacteria</taxon>
        <taxon>Pseudomonadati</taxon>
        <taxon>Pseudomonadota</taxon>
        <taxon>Gammaproteobacteria</taxon>
        <taxon>Thiotrichales</taxon>
        <taxon>Thiotrichaceae</taxon>
        <taxon>Thiothrix</taxon>
    </lineage>
</organism>
<dbReference type="KEGG" id="this:HZT40_00080"/>